<evidence type="ECO:0000256" key="7">
    <source>
        <dbReference type="ARBA" id="ARBA00023136"/>
    </source>
</evidence>
<feature type="transmembrane region" description="Helical" evidence="9">
    <location>
        <begin position="255"/>
        <end position="277"/>
    </location>
</feature>
<comment type="caution">
    <text evidence="10">The sequence shown here is derived from an EMBL/GenBank/DDBJ whole genome shotgun (WGS) entry which is preliminary data.</text>
</comment>
<evidence type="ECO:0000256" key="6">
    <source>
        <dbReference type="ARBA" id="ARBA00022989"/>
    </source>
</evidence>
<accession>A0A0R2PYR0</accession>
<dbReference type="PANTHER" id="PTHR33529:SF2">
    <property type="entry name" value="LIPOPOLYSACCHARIDE EXPORT SYSTEM PERMEASE PROTEIN LPTG"/>
    <property type="match status" value="1"/>
</dbReference>
<reference evidence="11" key="1">
    <citation type="submission" date="2015-10" db="EMBL/GenBank/DDBJ databases">
        <title>Metagenome-Assembled Genomes uncover a global brackish microbiome.</title>
        <authorList>
            <person name="Hugerth L.W."/>
            <person name="Larsson J."/>
            <person name="Alneberg J."/>
            <person name="Lindh M.V."/>
            <person name="Legrand C."/>
            <person name="Pinhassi J."/>
            <person name="Andersson A."/>
        </authorList>
    </citation>
    <scope>NUCLEOTIDE SEQUENCE [LARGE SCALE GENOMIC DNA]</scope>
</reference>
<evidence type="ECO:0000313" key="10">
    <source>
        <dbReference type="EMBL" id="KRO41235.1"/>
    </source>
</evidence>
<keyword evidence="5 9" id="KW-0812">Transmembrane</keyword>
<keyword evidence="7 9" id="KW-0472">Membrane</keyword>
<evidence type="ECO:0000313" key="11">
    <source>
        <dbReference type="Proteomes" id="UP000050874"/>
    </source>
</evidence>
<dbReference type="EMBL" id="LIAV01000015">
    <property type="protein sequence ID" value="KRO41235.1"/>
    <property type="molecule type" value="Genomic_DNA"/>
</dbReference>
<keyword evidence="6 9" id="KW-1133">Transmembrane helix</keyword>
<organism evidence="10 11">
    <name type="scientific">SAR86 cluster bacterium BACL1 MAG-120920-bin57</name>
    <dbReference type="NCBI Taxonomy" id="1655571"/>
    <lineage>
        <taxon>Bacteria</taxon>
        <taxon>Pseudomonadati</taxon>
        <taxon>Pseudomonadota</taxon>
        <taxon>Gammaproteobacteria</taxon>
        <taxon>SAR86 cluster</taxon>
    </lineage>
</organism>
<dbReference type="GO" id="GO:0015920">
    <property type="term" value="P:lipopolysaccharide transport"/>
    <property type="evidence" value="ECO:0007669"/>
    <property type="project" value="TreeGrafter"/>
</dbReference>
<sequence length="339" mass="37719">MSTYTKHLIWRSFSISLFVWLTILCLDFTVSFVTELENLSDGISFLSLLLTTMLEQPHKGLQYLETSMLIGTLIALTLFNQQGNLIFLRSLGFAPVKIVLIAGIGPLLLSFILVNLDEFVFISLTDKSNLSQKISIEANQLDQGAYSWQLNEQNLIGVQNLGTNQITGVQLIEFNETGEVIRAERLASGLLKGNQLTVQSLANASPMTRVFPFLLKPLLDRKSLERSSLRSLLNLKKSYATDNSKSDLRLIESAIYAKIFLPISAIGIIFFAGSLMFGLVRSGGIGRQVMFGIFFGLLFDLTKDLFVASFLTYQWPIVLAYLLPILGLALGGWAGYRRL</sequence>
<feature type="transmembrane region" description="Helical" evidence="9">
    <location>
        <begin position="317"/>
        <end position="336"/>
    </location>
</feature>
<comment type="similarity">
    <text evidence="3">Belongs to the LptF/LptG family.</text>
</comment>
<protein>
    <recommendedName>
        <fullName evidence="12">LPS export ABC transporter permease LptG</fullName>
    </recommendedName>
</protein>
<evidence type="ECO:0000256" key="5">
    <source>
        <dbReference type="ARBA" id="ARBA00022692"/>
    </source>
</evidence>
<dbReference type="Proteomes" id="UP000050874">
    <property type="component" value="Unassembled WGS sequence"/>
</dbReference>
<dbReference type="GO" id="GO:0043190">
    <property type="term" value="C:ATP-binding cassette (ABC) transporter complex"/>
    <property type="evidence" value="ECO:0007669"/>
    <property type="project" value="TreeGrafter"/>
</dbReference>
<name>A0A0R2PYR0_9GAMM</name>
<feature type="transmembrane region" description="Helical" evidence="9">
    <location>
        <begin position="60"/>
        <end position="79"/>
    </location>
</feature>
<comment type="subcellular location">
    <subcellularLocation>
        <location evidence="2">Cell membrane</location>
        <topology evidence="2">Multi-pass membrane protein</topology>
    </subcellularLocation>
</comment>
<evidence type="ECO:0000256" key="9">
    <source>
        <dbReference type="SAM" id="Phobius"/>
    </source>
</evidence>
<evidence type="ECO:0000256" key="8">
    <source>
        <dbReference type="ARBA" id="ARBA00026081"/>
    </source>
</evidence>
<comment type="function">
    <text evidence="1">Part of the ABC transporter complex LptBFG involved in the translocation of lipopolysaccharide (LPS) from the inner membrane to the outer membrane.</text>
</comment>
<dbReference type="Pfam" id="PF03739">
    <property type="entry name" value="LptF_LptG"/>
    <property type="match status" value="1"/>
</dbReference>
<evidence type="ECO:0008006" key="12">
    <source>
        <dbReference type="Google" id="ProtNLM"/>
    </source>
</evidence>
<gene>
    <name evidence="10" type="ORF">ABR63_05920</name>
</gene>
<dbReference type="AlphaFoldDB" id="A0A0R2PYR0"/>
<evidence type="ECO:0000256" key="2">
    <source>
        <dbReference type="ARBA" id="ARBA00004651"/>
    </source>
</evidence>
<evidence type="ECO:0000256" key="1">
    <source>
        <dbReference type="ARBA" id="ARBA00002265"/>
    </source>
</evidence>
<proteinExistence type="inferred from homology"/>
<feature type="transmembrane region" description="Helical" evidence="9">
    <location>
        <begin position="91"/>
        <end position="114"/>
    </location>
</feature>
<keyword evidence="4" id="KW-1003">Cell membrane</keyword>
<evidence type="ECO:0000256" key="3">
    <source>
        <dbReference type="ARBA" id="ARBA00007725"/>
    </source>
</evidence>
<comment type="subunit">
    <text evidence="8">Component of the lipopolysaccharide transport and assembly complex. The LptBFG transporter is composed of two ATP-binding proteins (LptB) and two transmembrane proteins (LptF and LptG).</text>
</comment>
<feature type="transmembrane region" description="Helical" evidence="9">
    <location>
        <begin position="12"/>
        <end position="33"/>
    </location>
</feature>
<dbReference type="PANTHER" id="PTHR33529">
    <property type="entry name" value="SLR0882 PROTEIN-RELATED"/>
    <property type="match status" value="1"/>
</dbReference>
<evidence type="ECO:0000256" key="4">
    <source>
        <dbReference type="ARBA" id="ARBA00022475"/>
    </source>
</evidence>
<dbReference type="InterPro" id="IPR005495">
    <property type="entry name" value="LptG/LptF_permease"/>
</dbReference>